<sequence length="29" mass="3315">YTKVNCFHCNTDKTWQSVNIAFTGTYANS</sequence>
<dbReference type="AlphaFoldDB" id="X0SIL2"/>
<gene>
    <name evidence="1" type="ORF">S01H1_09007</name>
</gene>
<organism evidence="1">
    <name type="scientific">marine sediment metagenome</name>
    <dbReference type="NCBI Taxonomy" id="412755"/>
    <lineage>
        <taxon>unclassified sequences</taxon>
        <taxon>metagenomes</taxon>
        <taxon>ecological metagenomes</taxon>
    </lineage>
</organism>
<dbReference type="EMBL" id="BARS01004610">
    <property type="protein sequence ID" value="GAF80849.1"/>
    <property type="molecule type" value="Genomic_DNA"/>
</dbReference>
<name>X0SIL2_9ZZZZ</name>
<accession>X0SIL2</accession>
<comment type="caution">
    <text evidence="1">The sequence shown here is derived from an EMBL/GenBank/DDBJ whole genome shotgun (WGS) entry which is preliminary data.</text>
</comment>
<feature type="non-terminal residue" evidence="1">
    <location>
        <position position="1"/>
    </location>
</feature>
<proteinExistence type="predicted"/>
<protein>
    <submittedName>
        <fullName evidence="1">Uncharacterized protein</fullName>
    </submittedName>
</protein>
<reference evidence="1" key="1">
    <citation type="journal article" date="2014" name="Front. Microbiol.">
        <title>High frequency of phylogenetically diverse reductive dehalogenase-homologous genes in deep subseafloor sedimentary metagenomes.</title>
        <authorList>
            <person name="Kawai M."/>
            <person name="Futagami T."/>
            <person name="Toyoda A."/>
            <person name="Takaki Y."/>
            <person name="Nishi S."/>
            <person name="Hori S."/>
            <person name="Arai W."/>
            <person name="Tsubouchi T."/>
            <person name="Morono Y."/>
            <person name="Uchiyama I."/>
            <person name="Ito T."/>
            <person name="Fujiyama A."/>
            <person name="Inagaki F."/>
            <person name="Takami H."/>
        </authorList>
    </citation>
    <scope>NUCLEOTIDE SEQUENCE</scope>
    <source>
        <strain evidence="1">Expedition CK06-06</strain>
    </source>
</reference>
<evidence type="ECO:0000313" key="1">
    <source>
        <dbReference type="EMBL" id="GAF80849.1"/>
    </source>
</evidence>